<dbReference type="Proteomes" id="UP000095283">
    <property type="component" value="Unplaced"/>
</dbReference>
<dbReference type="AlphaFoldDB" id="A0A1I7WKW2"/>
<sequence length="36" mass="4322">MLYHNSLVIVCLVKKMYCTLQCKFLLDLPLKKIFFD</sequence>
<reference evidence="2" key="1">
    <citation type="submission" date="2016-11" db="UniProtKB">
        <authorList>
            <consortium name="WormBaseParasite"/>
        </authorList>
    </citation>
    <scope>IDENTIFICATION</scope>
</reference>
<keyword evidence="1" id="KW-1185">Reference proteome</keyword>
<dbReference type="WBParaSite" id="Hba_05771">
    <property type="protein sequence ID" value="Hba_05771"/>
    <property type="gene ID" value="Hba_05771"/>
</dbReference>
<organism evidence="1 2">
    <name type="scientific">Heterorhabditis bacteriophora</name>
    <name type="common">Entomopathogenic nematode worm</name>
    <dbReference type="NCBI Taxonomy" id="37862"/>
    <lineage>
        <taxon>Eukaryota</taxon>
        <taxon>Metazoa</taxon>
        <taxon>Ecdysozoa</taxon>
        <taxon>Nematoda</taxon>
        <taxon>Chromadorea</taxon>
        <taxon>Rhabditida</taxon>
        <taxon>Rhabditina</taxon>
        <taxon>Rhabditomorpha</taxon>
        <taxon>Strongyloidea</taxon>
        <taxon>Heterorhabditidae</taxon>
        <taxon>Heterorhabditis</taxon>
    </lineage>
</organism>
<protein>
    <submittedName>
        <fullName evidence="2">Uncharacterized protein</fullName>
    </submittedName>
</protein>
<evidence type="ECO:0000313" key="1">
    <source>
        <dbReference type="Proteomes" id="UP000095283"/>
    </source>
</evidence>
<accession>A0A1I7WKW2</accession>
<name>A0A1I7WKW2_HETBA</name>
<evidence type="ECO:0000313" key="2">
    <source>
        <dbReference type="WBParaSite" id="Hba_05771"/>
    </source>
</evidence>
<proteinExistence type="predicted"/>